<gene>
    <name evidence="1" type="ORF">NV36_00105</name>
</gene>
<name>A0A0A2GQE6_9FLAO</name>
<evidence type="ECO:0000313" key="1">
    <source>
        <dbReference type="EMBL" id="KGO05402.1"/>
    </source>
</evidence>
<comment type="caution">
    <text evidence="1">The sequence shown here is derived from an EMBL/GenBank/DDBJ whole genome shotgun (WGS) entry which is preliminary data.</text>
</comment>
<reference evidence="1 2" key="1">
    <citation type="submission" date="2014-10" db="EMBL/GenBank/DDBJ databases">
        <title>Draft genome sequence of the proteorhodopsin-containing marine bacterium Dokdonia donghaensis.</title>
        <authorList>
            <person name="Gomez-Consarnau L."/>
            <person name="Gonzalez J.M."/>
            <person name="Riedel T."/>
            <person name="Jaenicke S."/>
            <person name="Wagner-Doebler I."/>
            <person name="Fuhrman J.A."/>
        </authorList>
    </citation>
    <scope>NUCLEOTIDE SEQUENCE [LARGE SCALE GENOMIC DNA]</scope>
    <source>
        <strain evidence="1 2">DSW-1</strain>
    </source>
</reference>
<proteinExistence type="predicted"/>
<dbReference type="PATRIC" id="fig|1300343.5.peg.2549"/>
<dbReference type="KEGG" id="ddo:I597_2521"/>
<dbReference type="EMBL" id="JSAQ01000001">
    <property type="protein sequence ID" value="KGO05402.1"/>
    <property type="molecule type" value="Genomic_DNA"/>
</dbReference>
<evidence type="ECO:0000313" key="2">
    <source>
        <dbReference type="Proteomes" id="UP000030140"/>
    </source>
</evidence>
<keyword evidence="2" id="KW-1185">Reference proteome</keyword>
<sequence length="220" mass="24476">MVRNLIKVTVLPLMLGILIVSNKSEKTYDFSHYTTDGIAMDFSVPLPEETVQTPFVFNPTPLTGKNYTGFKEALAFKESRGDYLTINRFGYLGKYQFGASTLDLLGIQDGSEFLENPVLQEQAFLLNASRNKWVLRRDIKRYEGRWISGVRVTESGILAAAHLAGPGSVKKFLRSGGATGFQDAFGTSIRSYMKRFSGYDVSNIEAIKKPSLENLSASTY</sequence>
<accession>A0A0A2GQE6</accession>
<dbReference type="OrthoDB" id="1143238at2"/>
<protein>
    <submittedName>
        <fullName evidence="1">Peptidoglycan-binding protein LysM</fullName>
    </submittedName>
</protein>
<dbReference type="SUPFAM" id="SSF53955">
    <property type="entry name" value="Lysozyme-like"/>
    <property type="match status" value="1"/>
</dbReference>
<organism evidence="1 2">
    <name type="scientific">Dokdonia donghaensis DSW-1</name>
    <dbReference type="NCBI Taxonomy" id="1300343"/>
    <lineage>
        <taxon>Bacteria</taxon>
        <taxon>Pseudomonadati</taxon>
        <taxon>Bacteroidota</taxon>
        <taxon>Flavobacteriia</taxon>
        <taxon>Flavobacteriales</taxon>
        <taxon>Flavobacteriaceae</taxon>
        <taxon>Dokdonia</taxon>
    </lineage>
</organism>
<dbReference type="RefSeq" id="WP_035324484.1">
    <property type="nucleotide sequence ID" value="NZ_CP015125.1"/>
</dbReference>
<dbReference type="AlphaFoldDB" id="A0A0A2GQE6"/>
<dbReference type="InterPro" id="IPR023346">
    <property type="entry name" value="Lysozyme-like_dom_sf"/>
</dbReference>
<dbReference type="Proteomes" id="UP000030140">
    <property type="component" value="Unassembled WGS sequence"/>
</dbReference>